<dbReference type="GO" id="GO:0005655">
    <property type="term" value="C:nucleolar ribonuclease P complex"/>
    <property type="evidence" value="ECO:0007669"/>
    <property type="project" value="TreeGrafter"/>
</dbReference>
<organism evidence="2 3">
    <name type="scientific">Lentinula aff. detonsa</name>
    <dbReference type="NCBI Taxonomy" id="2804958"/>
    <lineage>
        <taxon>Eukaryota</taxon>
        <taxon>Fungi</taxon>
        <taxon>Dikarya</taxon>
        <taxon>Basidiomycota</taxon>
        <taxon>Agaricomycotina</taxon>
        <taxon>Agaricomycetes</taxon>
        <taxon>Agaricomycetidae</taxon>
        <taxon>Agaricales</taxon>
        <taxon>Marasmiineae</taxon>
        <taxon>Omphalotaceae</taxon>
        <taxon>Lentinula</taxon>
    </lineage>
</organism>
<dbReference type="InterPro" id="IPR013241">
    <property type="entry name" value="RNase_P_Pop3"/>
</dbReference>
<dbReference type="GO" id="GO:0004526">
    <property type="term" value="F:ribonuclease P activity"/>
    <property type="evidence" value="ECO:0007669"/>
    <property type="project" value="TreeGrafter"/>
</dbReference>
<dbReference type="Pfam" id="PF08228">
    <property type="entry name" value="RNase_P_pop3"/>
    <property type="match status" value="1"/>
</dbReference>
<name>A0AA38KFT4_9AGAR</name>
<dbReference type="PANTHER" id="PTHR28272:SF1">
    <property type="entry name" value="RIBONUCLEASES P_MRP PROTEIN SUBUNIT POP3"/>
    <property type="match status" value="1"/>
</dbReference>
<dbReference type="Proteomes" id="UP001163798">
    <property type="component" value="Unassembled WGS sequence"/>
</dbReference>
<feature type="region of interest" description="Disordered" evidence="1">
    <location>
        <begin position="277"/>
        <end position="307"/>
    </location>
</feature>
<protein>
    <submittedName>
        <fullName evidence="2">Uncharacterized protein</fullName>
    </submittedName>
</protein>
<comment type="caution">
    <text evidence="2">The sequence shown here is derived from an EMBL/GenBank/DDBJ whole genome shotgun (WGS) entry which is preliminary data.</text>
</comment>
<dbReference type="GO" id="GO:0005829">
    <property type="term" value="C:cytosol"/>
    <property type="evidence" value="ECO:0007669"/>
    <property type="project" value="TreeGrafter"/>
</dbReference>
<proteinExistence type="predicted"/>
<dbReference type="GO" id="GO:0000171">
    <property type="term" value="F:ribonuclease MRP activity"/>
    <property type="evidence" value="ECO:0007669"/>
    <property type="project" value="TreeGrafter"/>
</dbReference>
<reference evidence="2" key="1">
    <citation type="submission" date="2022-08" db="EMBL/GenBank/DDBJ databases">
        <authorList>
            <consortium name="DOE Joint Genome Institute"/>
            <person name="Min B."/>
            <person name="Riley R."/>
            <person name="Sierra-Patev S."/>
            <person name="Naranjo-Ortiz M."/>
            <person name="Looney B."/>
            <person name="Konkel Z."/>
            <person name="Slot J.C."/>
            <person name="Sakamoto Y."/>
            <person name="Steenwyk J.L."/>
            <person name="Rokas A."/>
            <person name="Carro J."/>
            <person name="Camarero S."/>
            <person name="Ferreira P."/>
            <person name="Molpeceres G."/>
            <person name="Ruiz-Duenas F.J."/>
            <person name="Serrano A."/>
            <person name="Henrissat B."/>
            <person name="Drula E."/>
            <person name="Hughes K.W."/>
            <person name="Mata J.L."/>
            <person name="Ishikawa N.K."/>
            <person name="Vargas-Isla R."/>
            <person name="Ushijima S."/>
            <person name="Smith C.A."/>
            <person name="Ahrendt S."/>
            <person name="Andreopoulos W."/>
            <person name="He G."/>
            <person name="Labutti K."/>
            <person name="Lipzen A."/>
            <person name="Ng V."/>
            <person name="Sandor L."/>
            <person name="Barry K."/>
            <person name="Martinez A.T."/>
            <person name="Xiao Y."/>
            <person name="Gibbons J.G."/>
            <person name="Terashima K."/>
            <person name="Hibbett D.S."/>
            <person name="Grigoriev I.V."/>
        </authorList>
    </citation>
    <scope>NUCLEOTIDE SEQUENCE</scope>
    <source>
        <strain evidence="2">TFB10291</strain>
    </source>
</reference>
<accession>A0AA38KFT4</accession>
<keyword evidence="3" id="KW-1185">Reference proteome</keyword>
<gene>
    <name evidence="2" type="ORF">GGU10DRAFT_265637</name>
</gene>
<dbReference type="GO" id="GO:0006364">
    <property type="term" value="P:rRNA processing"/>
    <property type="evidence" value="ECO:0007669"/>
    <property type="project" value="InterPro"/>
</dbReference>
<dbReference type="EMBL" id="MU793298">
    <property type="protein sequence ID" value="KAJ3787123.1"/>
    <property type="molecule type" value="Genomic_DNA"/>
</dbReference>
<dbReference type="AlphaFoldDB" id="A0AA38KFT4"/>
<evidence type="ECO:0000313" key="2">
    <source>
        <dbReference type="EMBL" id="KAJ3787123.1"/>
    </source>
</evidence>
<evidence type="ECO:0000256" key="1">
    <source>
        <dbReference type="SAM" id="MobiDB-lite"/>
    </source>
</evidence>
<feature type="compositionally biased region" description="Polar residues" evidence="1">
    <location>
        <begin position="92"/>
        <end position="117"/>
    </location>
</feature>
<sequence length="318" mass="35172">MSVKVHTHGSNRERSHQTEKKVVFKGVFDSPFRIHWPSISVNLQNLVLAQVLSLLNGVSDYQRTRLQLLKKRKREQSEKARPRKKQRETETKTNGLENSPTTTAADSGSSFTSTDMQTDITFPNPPAILAHLTTGINQVTKRLEVLVRTRRGGIVDQDTHPIGIRIVLVCRADVNPPMLIDHVPHLVAAYNSTKPPDPILLVSLPQGAEFTLSEVMGIRRVAVMAINSDAPALSSLLSLVTSVPILTASWLATEVAVAELKRSTPIIPTHIKQLRTTTPKDMKVAKGQRASGRAAAKEKKKEKLKPVESRHISLFSSY</sequence>
<dbReference type="InterPro" id="IPR029064">
    <property type="entry name" value="Ribosomal_eL30-like_sf"/>
</dbReference>
<feature type="region of interest" description="Disordered" evidence="1">
    <location>
        <begin position="69"/>
        <end position="117"/>
    </location>
</feature>
<dbReference type="GO" id="GO:0008033">
    <property type="term" value="P:tRNA processing"/>
    <property type="evidence" value="ECO:0007669"/>
    <property type="project" value="InterPro"/>
</dbReference>
<dbReference type="GO" id="GO:0034965">
    <property type="term" value="P:intronic box C/D snoRNA processing"/>
    <property type="evidence" value="ECO:0007669"/>
    <property type="project" value="TreeGrafter"/>
</dbReference>
<evidence type="ECO:0000313" key="3">
    <source>
        <dbReference type="Proteomes" id="UP001163798"/>
    </source>
</evidence>
<feature type="compositionally biased region" description="Basic and acidic residues" evidence="1">
    <location>
        <begin position="295"/>
        <end position="307"/>
    </location>
</feature>
<dbReference type="GO" id="GO:0000172">
    <property type="term" value="C:ribonuclease MRP complex"/>
    <property type="evidence" value="ECO:0007669"/>
    <property type="project" value="TreeGrafter"/>
</dbReference>
<dbReference type="Gene3D" id="3.30.1330.30">
    <property type="match status" value="1"/>
</dbReference>
<dbReference type="PANTHER" id="PTHR28272">
    <property type="entry name" value="RIBONUCLEASES P/MRP PROTEIN SUBUNIT POP3"/>
    <property type="match status" value="1"/>
</dbReference>